<gene>
    <name evidence="3" type="ORF">HDF16_005213</name>
</gene>
<dbReference type="EMBL" id="JACHIP010000014">
    <property type="protein sequence ID" value="MBB5060477.1"/>
    <property type="molecule type" value="Genomic_DNA"/>
</dbReference>
<keyword evidence="2" id="KW-0812">Transmembrane</keyword>
<keyword evidence="2" id="KW-0472">Membrane</keyword>
<sequence length="61" mass="6713">MSTIQRRLESGPPSDRSVFWPDSPLREQLRGTFMGLISIVVLFVTSVADDREKATGAYGVA</sequence>
<feature type="region of interest" description="Disordered" evidence="1">
    <location>
        <begin position="1"/>
        <end position="21"/>
    </location>
</feature>
<feature type="transmembrane region" description="Helical" evidence="2">
    <location>
        <begin position="29"/>
        <end position="48"/>
    </location>
</feature>
<evidence type="ECO:0000256" key="1">
    <source>
        <dbReference type="SAM" id="MobiDB-lite"/>
    </source>
</evidence>
<keyword evidence="2" id="KW-1133">Transmembrane helix</keyword>
<reference evidence="3 4" key="1">
    <citation type="submission" date="2020-08" db="EMBL/GenBank/DDBJ databases">
        <title>Genomic Encyclopedia of Type Strains, Phase IV (KMG-V): Genome sequencing to study the core and pangenomes of soil and plant-associated prokaryotes.</title>
        <authorList>
            <person name="Whitman W."/>
        </authorList>
    </citation>
    <scope>NUCLEOTIDE SEQUENCE [LARGE SCALE GENOMIC DNA]</scope>
    <source>
        <strain evidence="3 4">M8UP14</strain>
    </source>
</reference>
<evidence type="ECO:0000313" key="3">
    <source>
        <dbReference type="EMBL" id="MBB5060477.1"/>
    </source>
</evidence>
<evidence type="ECO:0000256" key="2">
    <source>
        <dbReference type="SAM" id="Phobius"/>
    </source>
</evidence>
<organism evidence="3 4">
    <name type="scientific">Granulicella aggregans</name>
    <dbReference type="NCBI Taxonomy" id="474949"/>
    <lineage>
        <taxon>Bacteria</taxon>
        <taxon>Pseudomonadati</taxon>
        <taxon>Acidobacteriota</taxon>
        <taxon>Terriglobia</taxon>
        <taxon>Terriglobales</taxon>
        <taxon>Acidobacteriaceae</taxon>
        <taxon>Granulicella</taxon>
    </lineage>
</organism>
<keyword evidence="4" id="KW-1185">Reference proteome</keyword>
<evidence type="ECO:0000313" key="4">
    <source>
        <dbReference type="Proteomes" id="UP000540989"/>
    </source>
</evidence>
<protein>
    <submittedName>
        <fullName evidence="3">Uncharacterized protein</fullName>
    </submittedName>
</protein>
<comment type="caution">
    <text evidence="3">The sequence shown here is derived from an EMBL/GenBank/DDBJ whole genome shotgun (WGS) entry which is preliminary data.</text>
</comment>
<dbReference type="AlphaFoldDB" id="A0A7W7ZIJ9"/>
<accession>A0A7W7ZIJ9</accession>
<dbReference type="Proteomes" id="UP000540989">
    <property type="component" value="Unassembled WGS sequence"/>
</dbReference>
<name>A0A7W7ZIJ9_9BACT</name>
<proteinExistence type="predicted"/>